<evidence type="ECO:0000313" key="1">
    <source>
        <dbReference type="EMBL" id="NEB65791.1"/>
    </source>
</evidence>
<sequence>FATVVDRARAADLTAFAHTGAPFDRIVETLGPPREPGRHPLFQVMLNHRSGARPALRLAGLRATELPQRRPVAKYPLL</sequence>
<dbReference type="Gene3D" id="3.30.559.30">
    <property type="entry name" value="Nonribosomal peptide synthetase, condensation domain"/>
    <property type="match status" value="1"/>
</dbReference>
<dbReference type="AlphaFoldDB" id="A0A6N9V6S8"/>
<name>A0A6N9V6S8_STRMI</name>
<dbReference type="RefSeq" id="WP_164355933.1">
    <property type="nucleotide sequence ID" value="NZ_JAAGME010000102.1"/>
</dbReference>
<reference evidence="1 2" key="1">
    <citation type="submission" date="2020-01" db="EMBL/GenBank/DDBJ databases">
        <title>Insect and environment-associated Actinomycetes.</title>
        <authorList>
            <person name="Currrie C."/>
            <person name="Chevrette M."/>
            <person name="Carlson C."/>
            <person name="Stubbendieck R."/>
            <person name="Wendt-Pienkowski E."/>
        </authorList>
    </citation>
    <scope>NUCLEOTIDE SEQUENCE [LARGE SCALE GENOMIC DNA]</scope>
    <source>
        <strain evidence="1 2">SID14438</strain>
    </source>
</reference>
<feature type="non-terminal residue" evidence="1">
    <location>
        <position position="78"/>
    </location>
</feature>
<protein>
    <submittedName>
        <fullName evidence="1">Uncharacterized protein</fullName>
    </submittedName>
</protein>
<dbReference type="Proteomes" id="UP000471648">
    <property type="component" value="Unassembled WGS sequence"/>
</dbReference>
<organism evidence="1 2">
    <name type="scientific">Streptomyces microflavus</name>
    <name type="common">Streptomyces lipmanii</name>
    <dbReference type="NCBI Taxonomy" id="1919"/>
    <lineage>
        <taxon>Bacteria</taxon>
        <taxon>Bacillati</taxon>
        <taxon>Actinomycetota</taxon>
        <taxon>Actinomycetes</taxon>
        <taxon>Kitasatosporales</taxon>
        <taxon>Streptomycetaceae</taxon>
        <taxon>Streptomyces</taxon>
    </lineage>
</organism>
<gene>
    <name evidence="1" type="ORF">G3I39_01700</name>
</gene>
<dbReference type="SUPFAM" id="SSF52777">
    <property type="entry name" value="CoA-dependent acyltransferases"/>
    <property type="match status" value="1"/>
</dbReference>
<evidence type="ECO:0000313" key="2">
    <source>
        <dbReference type="Proteomes" id="UP000471648"/>
    </source>
</evidence>
<comment type="caution">
    <text evidence="1">The sequence shown here is derived from an EMBL/GenBank/DDBJ whole genome shotgun (WGS) entry which is preliminary data.</text>
</comment>
<feature type="non-terminal residue" evidence="1">
    <location>
        <position position="1"/>
    </location>
</feature>
<proteinExistence type="predicted"/>
<dbReference type="EMBL" id="JAAGME010000102">
    <property type="protein sequence ID" value="NEB65791.1"/>
    <property type="molecule type" value="Genomic_DNA"/>
</dbReference>
<accession>A0A6N9V6S8</accession>